<dbReference type="OrthoDB" id="9813903at2"/>
<dbReference type="PANTHER" id="PTHR45138">
    <property type="entry name" value="REGULATORY COMPONENTS OF SENSORY TRANSDUCTION SYSTEM"/>
    <property type="match status" value="1"/>
</dbReference>
<dbReference type="EC" id="2.7.7.65" evidence="1"/>
<dbReference type="SUPFAM" id="SSF55073">
    <property type="entry name" value="Nucleotide cyclase"/>
    <property type="match status" value="1"/>
</dbReference>
<protein>
    <recommendedName>
        <fullName evidence="1">diguanylate cyclase</fullName>
        <ecNumber evidence="1">2.7.7.65</ecNumber>
    </recommendedName>
</protein>
<feature type="domain" description="GGDEF" evidence="3">
    <location>
        <begin position="1"/>
        <end position="91"/>
    </location>
</feature>
<dbReference type="GO" id="GO:1902201">
    <property type="term" value="P:negative regulation of bacterial-type flagellum-dependent cell motility"/>
    <property type="evidence" value="ECO:0007669"/>
    <property type="project" value="TreeGrafter"/>
</dbReference>
<dbReference type="InterPro" id="IPR000160">
    <property type="entry name" value="GGDEF_dom"/>
</dbReference>
<accession>A0A366HHG0</accession>
<dbReference type="Pfam" id="PF00990">
    <property type="entry name" value="GGDEF"/>
    <property type="match status" value="1"/>
</dbReference>
<dbReference type="GO" id="GO:0043709">
    <property type="term" value="P:cell adhesion involved in single-species biofilm formation"/>
    <property type="evidence" value="ECO:0007669"/>
    <property type="project" value="TreeGrafter"/>
</dbReference>
<proteinExistence type="predicted"/>
<dbReference type="PANTHER" id="PTHR45138:SF9">
    <property type="entry name" value="DIGUANYLATE CYCLASE DGCM-RELATED"/>
    <property type="match status" value="1"/>
</dbReference>
<evidence type="ECO:0000313" key="5">
    <source>
        <dbReference type="Proteomes" id="UP000253628"/>
    </source>
</evidence>
<dbReference type="NCBIfam" id="TIGR00254">
    <property type="entry name" value="GGDEF"/>
    <property type="match status" value="1"/>
</dbReference>
<dbReference type="PROSITE" id="PS50887">
    <property type="entry name" value="GGDEF"/>
    <property type="match status" value="1"/>
</dbReference>
<dbReference type="GO" id="GO:0052621">
    <property type="term" value="F:diguanylate cyclase activity"/>
    <property type="evidence" value="ECO:0007669"/>
    <property type="project" value="UniProtKB-EC"/>
</dbReference>
<dbReference type="GO" id="GO:0005886">
    <property type="term" value="C:plasma membrane"/>
    <property type="evidence" value="ECO:0007669"/>
    <property type="project" value="TreeGrafter"/>
</dbReference>
<sequence length="91" mass="9898">MARFGGEEFILVLPEADAKGAALVAERCRKAIKQLAIPHFHSSISDRLTVSLGVCTLVPTAGDGIQRFINREEGLLYIAKKTGRNPSAFEK</sequence>
<dbReference type="AlphaFoldDB" id="A0A366HHG0"/>
<dbReference type="EMBL" id="QNRQ01000002">
    <property type="protein sequence ID" value="RBP42093.1"/>
    <property type="molecule type" value="Genomic_DNA"/>
</dbReference>
<dbReference type="InterPro" id="IPR043128">
    <property type="entry name" value="Rev_trsase/Diguanyl_cyclase"/>
</dbReference>
<evidence type="ECO:0000313" key="4">
    <source>
        <dbReference type="EMBL" id="RBP42093.1"/>
    </source>
</evidence>
<evidence type="ECO:0000256" key="1">
    <source>
        <dbReference type="ARBA" id="ARBA00012528"/>
    </source>
</evidence>
<gene>
    <name evidence="4" type="ORF">DFR37_102479</name>
</gene>
<keyword evidence="5" id="KW-1185">Reference proteome</keyword>
<dbReference type="InterPro" id="IPR029787">
    <property type="entry name" value="Nucleotide_cyclase"/>
</dbReference>
<dbReference type="Gene3D" id="3.30.70.270">
    <property type="match status" value="1"/>
</dbReference>
<dbReference type="InterPro" id="IPR050469">
    <property type="entry name" value="Diguanylate_Cyclase"/>
</dbReference>
<organism evidence="4 5">
    <name type="scientific">Eoetvoesiella caeni</name>
    <dbReference type="NCBI Taxonomy" id="645616"/>
    <lineage>
        <taxon>Bacteria</taxon>
        <taxon>Pseudomonadati</taxon>
        <taxon>Pseudomonadota</taxon>
        <taxon>Betaproteobacteria</taxon>
        <taxon>Burkholderiales</taxon>
        <taxon>Alcaligenaceae</taxon>
        <taxon>Eoetvoesiella</taxon>
    </lineage>
</organism>
<evidence type="ECO:0000256" key="2">
    <source>
        <dbReference type="ARBA" id="ARBA00034247"/>
    </source>
</evidence>
<comment type="catalytic activity">
    <reaction evidence="2">
        <text>2 GTP = 3',3'-c-di-GMP + 2 diphosphate</text>
        <dbReference type="Rhea" id="RHEA:24898"/>
        <dbReference type="ChEBI" id="CHEBI:33019"/>
        <dbReference type="ChEBI" id="CHEBI:37565"/>
        <dbReference type="ChEBI" id="CHEBI:58805"/>
        <dbReference type="EC" id="2.7.7.65"/>
    </reaction>
</comment>
<reference evidence="4 5" key="1">
    <citation type="submission" date="2018-06" db="EMBL/GenBank/DDBJ databases">
        <title>Genomic Encyclopedia of Type Strains, Phase IV (KMG-IV): sequencing the most valuable type-strain genomes for metagenomic binning, comparative biology and taxonomic classification.</title>
        <authorList>
            <person name="Goeker M."/>
        </authorList>
    </citation>
    <scope>NUCLEOTIDE SEQUENCE [LARGE SCALE GENOMIC DNA]</scope>
    <source>
        <strain evidence="4 5">DSM 25520</strain>
    </source>
</reference>
<name>A0A366HHG0_9BURK</name>
<comment type="caution">
    <text evidence="4">The sequence shown here is derived from an EMBL/GenBank/DDBJ whole genome shotgun (WGS) entry which is preliminary data.</text>
</comment>
<dbReference type="Proteomes" id="UP000253628">
    <property type="component" value="Unassembled WGS sequence"/>
</dbReference>
<evidence type="ECO:0000259" key="3">
    <source>
        <dbReference type="PROSITE" id="PS50887"/>
    </source>
</evidence>